<dbReference type="RefSeq" id="WP_331790953.1">
    <property type="nucleotide sequence ID" value="NZ_BAAAUO010000005.1"/>
</dbReference>
<sequence>MSALRLWPDNPSVLATQDLPPLDVSTFDRQTWGDVQRAINDALESFMRKWSSELSAAIGRAPSTHELARTLVAQRQRLRPRFELIYDERLPEPIRDALYAGFSADLADLQRQIEQSLSTEVAAGRSLRTENDRLLRVVRENTLVRALDDYPRPTSATTTEAAGPQKRARLFSRSARK</sequence>
<evidence type="ECO:0000256" key="1">
    <source>
        <dbReference type="SAM" id="MobiDB-lite"/>
    </source>
</evidence>
<reference evidence="2 3" key="1">
    <citation type="submission" date="2024-01" db="EMBL/GenBank/DDBJ databases">
        <title>the genome sequence of strain Microbacterium schleiferi NBRC 15075.</title>
        <authorList>
            <person name="Ding Y."/>
            <person name="Zhang G."/>
        </authorList>
    </citation>
    <scope>NUCLEOTIDE SEQUENCE [LARGE SCALE GENOMIC DNA]</scope>
    <source>
        <strain evidence="2 3">NBRC 15075</strain>
    </source>
</reference>
<gene>
    <name evidence="2" type="ORF">V2V91_04480</name>
</gene>
<dbReference type="EMBL" id="JAZHOV010000002">
    <property type="protein sequence ID" value="MEF2254394.1"/>
    <property type="molecule type" value="Genomic_DNA"/>
</dbReference>
<organism evidence="2 3">
    <name type="scientific">Microbacterium schleiferi</name>
    <dbReference type="NCBI Taxonomy" id="69362"/>
    <lineage>
        <taxon>Bacteria</taxon>
        <taxon>Bacillati</taxon>
        <taxon>Actinomycetota</taxon>
        <taxon>Actinomycetes</taxon>
        <taxon>Micrococcales</taxon>
        <taxon>Microbacteriaceae</taxon>
        <taxon>Microbacterium</taxon>
    </lineage>
</organism>
<protein>
    <submittedName>
        <fullName evidence="2">Uncharacterized protein</fullName>
    </submittedName>
</protein>
<name>A0ABU7V6G6_9MICO</name>
<dbReference type="Proteomes" id="UP001351900">
    <property type="component" value="Unassembled WGS sequence"/>
</dbReference>
<comment type="caution">
    <text evidence="2">The sequence shown here is derived from an EMBL/GenBank/DDBJ whole genome shotgun (WGS) entry which is preliminary data.</text>
</comment>
<feature type="compositionally biased region" description="Basic residues" evidence="1">
    <location>
        <begin position="166"/>
        <end position="177"/>
    </location>
</feature>
<feature type="region of interest" description="Disordered" evidence="1">
    <location>
        <begin position="149"/>
        <end position="177"/>
    </location>
</feature>
<accession>A0ABU7V6G6</accession>
<keyword evidence="3" id="KW-1185">Reference proteome</keyword>
<evidence type="ECO:0000313" key="3">
    <source>
        <dbReference type="Proteomes" id="UP001351900"/>
    </source>
</evidence>
<evidence type="ECO:0000313" key="2">
    <source>
        <dbReference type="EMBL" id="MEF2254394.1"/>
    </source>
</evidence>
<proteinExistence type="predicted"/>